<evidence type="ECO:0000256" key="5">
    <source>
        <dbReference type="ARBA" id="ARBA00022630"/>
    </source>
</evidence>
<evidence type="ECO:0000256" key="8">
    <source>
        <dbReference type="ARBA" id="ARBA00023002"/>
    </source>
</evidence>
<dbReference type="InterPro" id="IPR009100">
    <property type="entry name" value="AcylCoA_DH/oxidase_NM_dom_sf"/>
</dbReference>
<evidence type="ECO:0000256" key="11">
    <source>
        <dbReference type="PIRNR" id="PIRNR000168"/>
    </source>
</evidence>
<dbReference type="GO" id="GO:0071949">
    <property type="term" value="F:FAD binding"/>
    <property type="evidence" value="ECO:0007669"/>
    <property type="project" value="InterPro"/>
</dbReference>
<dbReference type="STRING" id="64791.A0A151XEA9"/>
<keyword evidence="18" id="KW-1185">Reference proteome</keyword>
<evidence type="ECO:0000256" key="10">
    <source>
        <dbReference type="ARBA" id="ARBA00023140"/>
    </source>
</evidence>
<dbReference type="GO" id="GO:0005504">
    <property type="term" value="F:fatty acid binding"/>
    <property type="evidence" value="ECO:0007669"/>
    <property type="project" value="TreeGrafter"/>
</dbReference>
<dbReference type="Pfam" id="PF22924">
    <property type="entry name" value="ACOX_C_alpha1"/>
    <property type="match status" value="1"/>
</dbReference>
<dbReference type="FunFam" id="1.20.140.10:FF:000010">
    <property type="entry name" value="Acyl-coenzyme A oxidase"/>
    <property type="match status" value="1"/>
</dbReference>
<dbReference type="InterPro" id="IPR012258">
    <property type="entry name" value="Acyl-CoA_oxidase"/>
</dbReference>
<dbReference type="Pfam" id="PF01756">
    <property type="entry name" value="ACOX"/>
    <property type="match status" value="1"/>
</dbReference>
<comment type="pathway">
    <text evidence="3">Lipid metabolism.</text>
</comment>
<evidence type="ECO:0000256" key="7">
    <source>
        <dbReference type="ARBA" id="ARBA00022832"/>
    </source>
</evidence>
<dbReference type="InterPro" id="IPR006091">
    <property type="entry name" value="Acyl-CoA_Oxase/DH_mid-dom"/>
</dbReference>
<dbReference type="FunFam" id="1.20.140.10:FF:000007">
    <property type="entry name" value="Acyl-coenzyme A oxidase"/>
    <property type="match status" value="1"/>
</dbReference>
<dbReference type="Gene3D" id="1.20.140.10">
    <property type="entry name" value="Butyryl-CoA Dehydrogenase, subunit A, domain 3"/>
    <property type="match status" value="2"/>
</dbReference>
<dbReference type="Gene3D" id="2.40.110.10">
    <property type="entry name" value="Butyryl-CoA Dehydrogenase, subunit A, domain 2"/>
    <property type="match status" value="1"/>
</dbReference>
<dbReference type="AlphaFoldDB" id="A0A151XEA9"/>
<feature type="domain" description="Acyl-CoA oxidase C-terminal" evidence="14">
    <location>
        <begin position="535"/>
        <end position="711"/>
    </location>
</feature>
<gene>
    <name evidence="17" type="ORF">ALC60_02335</name>
</gene>
<evidence type="ECO:0000256" key="3">
    <source>
        <dbReference type="ARBA" id="ARBA00005189"/>
    </source>
</evidence>
<comment type="cofactor">
    <cofactor evidence="1">
        <name>FAD</name>
        <dbReference type="ChEBI" id="CHEBI:57692"/>
    </cofactor>
</comment>
<dbReference type="GO" id="GO:0005777">
    <property type="term" value="C:peroxisome"/>
    <property type="evidence" value="ECO:0007669"/>
    <property type="project" value="UniProtKB-SubCell"/>
</dbReference>
<dbReference type="InterPro" id="IPR002655">
    <property type="entry name" value="Acyl-CoA_oxidase_C"/>
</dbReference>
<evidence type="ECO:0000259" key="16">
    <source>
        <dbReference type="Pfam" id="PF22924"/>
    </source>
</evidence>
<keyword evidence="7" id="KW-0276">Fatty acid metabolism</keyword>
<keyword evidence="5 11" id="KW-0285">Flavoprotein</keyword>
<reference evidence="17 18" key="1">
    <citation type="submission" date="2015-09" db="EMBL/GenBank/DDBJ databases">
        <title>Trachymyrmex zeteki WGS genome.</title>
        <authorList>
            <person name="Nygaard S."/>
            <person name="Hu H."/>
            <person name="Boomsma J."/>
            <person name="Zhang G."/>
        </authorList>
    </citation>
    <scope>NUCLEOTIDE SEQUENCE [LARGE SCALE GENOMIC DNA]</scope>
    <source>
        <strain evidence="17">Tzet28-1</strain>
        <tissue evidence="17">Whole body</tissue>
    </source>
</reference>
<evidence type="ECO:0000259" key="15">
    <source>
        <dbReference type="Pfam" id="PF02770"/>
    </source>
</evidence>
<evidence type="ECO:0000313" key="18">
    <source>
        <dbReference type="Proteomes" id="UP000075809"/>
    </source>
</evidence>
<dbReference type="FunFam" id="2.40.110.10:FF:000005">
    <property type="entry name" value="Acyl-coenzyme A oxidase"/>
    <property type="match status" value="1"/>
</dbReference>
<evidence type="ECO:0000256" key="9">
    <source>
        <dbReference type="ARBA" id="ARBA00023098"/>
    </source>
</evidence>
<evidence type="ECO:0000256" key="6">
    <source>
        <dbReference type="ARBA" id="ARBA00022827"/>
    </source>
</evidence>
<dbReference type="PANTHER" id="PTHR10909:SF390">
    <property type="entry name" value="PEROXISOMAL ACYL-COENZYME A OXIDASE 3"/>
    <property type="match status" value="1"/>
</dbReference>
<dbReference type="PANTHER" id="PTHR10909">
    <property type="entry name" value="ELECTRON TRANSPORT OXIDOREDUCTASE"/>
    <property type="match status" value="1"/>
</dbReference>
<accession>A0A151XEA9</accession>
<name>A0A151XEA9_9HYME</name>
<dbReference type="InterPro" id="IPR055060">
    <property type="entry name" value="ACOX_C_alpha1"/>
</dbReference>
<dbReference type="GO" id="GO:0016402">
    <property type="term" value="F:pristanoyl-CoA oxidase activity"/>
    <property type="evidence" value="ECO:0007669"/>
    <property type="project" value="TreeGrafter"/>
</dbReference>
<organism evidence="17 18">
    <name type="scientific">Mycetomoellerius zeteki</name>
    <dbReference type="NCBI Taxonomy" id="64791"/>
    <lineage>
        <taxon>Eukaryota</taxon>
        <taxon>Metazoa</taxon>
        <taxon>Ecdysozoa</taxon>
        <taxon>Arthropoda</taxon>
        <taxon>Hexapoda</taxon>
        <taxon>Insecta</taxon>
        <taxon>Pterygota</taxon>
        <taxon>Neoptera</taxon>
        <taxon>Endopterygota</taxon>
        <taxon>Hymenoptera</taxon>
        <taxon>Apocrita</taxon>
        <taxon>Aculeata</taxon>
        <taxon>Formicoidea</taxon>
        <taxon>Formicidae</taxon>
        <taxon>Myrmicinae</taxon>
        <taxon>Mycetomoellerius</taxon>
    </lineage>
</organism>
<dbReference type="SUPFAM" id="SSF47203">
    <property type="entry name" value="Acyl-CoA dehydrogenase C-terminal domain-like"/>
    <property type="match status" value="2"/>
</dbReference>
<dbReference type="InterPro" id="IPR036250">
    <property type="entry name" value="AcylCo_DH-like_C"/>
</dbReference>
<evidence type="ECO:0000313" key="17">
    <source>
        <dbReference type="EMBL" id="KYQ58687.1"/>
    </source>
</evidence>
<feature type="active site" description="Proton acceptor" evidence="12">
    <location>
        <position position="476"/>
    </location>
</feature>
<comment type="subcellular location">
    <subcellularLocation>
        <location evidence="2">Peroxisome</location>
    </subcellularLocation>
</comment>
<dbReference type="GO" id="GO:0055088">
    <property type="term" value="P:lipid homeostasis"/>
    <property type="evidence" value="ECO:0007669"/>
    <property type="project" value="TreeGrafter"/>
</dbReference>
<dbReference type="Proteomes" id="UP000075809">
    <property type="component" value="Unassembled WGS sequence"/>
</dbReference>
<sequence length="715" mass="81133">MKKLLNNRVLSFFVSSGKSHNRYLSTTHCENSSFVRGKRTMSTTDNLIKDLPNGPLDAYRKRATFNWKSFKLSLEGENFVRMQTKLWQVIKTHPVFQKSTQPKNLDEIRKRVNSQMHVLWKNDVDPIENINSMIYLFQYDGSIPIRLSISRGMVPGAIFALGTNQHHHLIPEFSTGNYIGCFALTEIAHGTNAKGMRTKATYDVATKNFILHTPDFEAAKCWAGNLGKSATHALIFAQLITPDEVNRGLHVFIVPIRDLQTHLPFPGVTVGDMGEKIGLNGIDNGFVMFNNYSIPRNCLLNRNADVSEDGKYVLALKDERKRYGSSLGALSGGRVMITGICSQYMVIALTIAIRYCAVRKQFGPTEDNELPVIEYQTQQWRIIPHLAATYAVKIFSLMFAKDLFKLQINRMSENEDSTADLGMEIHALSCSAKPLCSWISRDMIQDCRESCGGHGYLKMSRLGDIRDDNDANCTYEGENNVLIQQTSNWLLTQWANVIKGQAVPSPLNTADFLVNAEQILNTKFNQTTVEGVLKPENLLLIFKWLVCYYLKKTYQRMKELQSNGMSDFDVKNNIQSFLARTLSLVYAEHAVMLYFIKCLQDPKWKINEREILIKLCSLFGAVTLEKRLGDLYGSGYASPNSNIDNFLREGIIMLCRDLVDNAVALVDVLAPPDFILNSALGMSDGEVYEHIKEWIFKDKENLERPSWWNDIRSKL</sequence>
<keyword evidence="10" id="KW-0576">Peroxisome</keyword>
<evidence type="ECO:0000256" key="12">
    <source>
        <dbReference type="PIRSR" id="PIRSR000168-1"/>
    </source>
</evidence>
<evidence type="ECO:0000256" key="13">
    <source>
        <dbReference type="PIRSR" id="PIRSR000168-2"/>
    </source>
</evidence>
<evidence type="ECO:0000256" key="2">
    <source>
        <dbReference type="ARBA" id="ARBA00004275"/>
    </source>
</evidence>
<dbReference type="Pfam" id="PF02770">
    <property type="entry name" value="Acyl-CoA_dh_M"/>
    <property type="match status" value="1"/>
</dbReference>
<proteinExistence type="inferred from homology"/>
<comment type="similarity">
    <text evidence="4 11">Belongs to the acyl-CoA oxidase family.</text>
</comment>
<dbReference type="KEGG" id="mzt:108731715"/>
<feature type="binding site" evidence="13">
    <location>
        <position position="185"/>
    </location>
    <ligand>
        <name>FAD</name>
        <dbReference type="ChEBI" id="CHEBI:57692"/>
    </ligand>
</feature>
<evidence type="ECO:0000259" key="14">
    <source>
        <dbReference type="Pfam" id="PF01756"/>
    </source>
</evidence>
<dbReference type="SUPFAM" id="SSF56645">
    <property type="entry name" value="Acyl-CoA dehydrogenase NM domain-like"/>
    <property type="match status" value="1"/>
</dbReference>
<keyword evidence="9" id="KW-0443">Lipid metabolism</keyword>
<feature type="domain" description="Acyl-CoA oxidase/dehydrogenase middle" evidence="15">
    <location>
        <begin position="181"/>
        <end position="291"/>
    </location>
</feature>
<dbReference type="OrthoDB" id="538336at2759"/>
<keyword evidence="6 11" id="KW-0274">FAD</keyword>
<protein>
    <recommendedName>
        <fullName evidence="11">Acyl-coenzyme A oxidase</fullName>
    </recommendedName>
</protein>
<keyword evidence="8" id="KW-0560">Oxidoreductase</keyword>
<dbReference type="EMBL" id="KQ982254">
    <property type="protein sequence ID" value="KYQ58687.1"/>
    <property type="molecule type" value="Genomic_DNA"/>
</dbReference>
<evidence type="ECO:0000256" key="1">
    <source>
        <dbReference type="ARBA" id="ARBA00001974"/>
    </source>
</evidence>
<evidence type="ECO:0000256" key="4">
    <source>
        <dbReference type="ARBA" id="ARBA00006288"/>
    </source>
</evidence>
<dbReference type="GO" id="GO:0033540">
    <property type="term" value="P:fatty acid beta-oxidation using acyl-CoA oxidase"/>
    <property type="evidence" value="ECO:0007669"/>
    <property type="project" value="TreeGrafter"/>
</dbReference>
<feature type="binding site" evidence="13">
    <location>
        <position position="224"/>
    </location>
    <ligand>
        <name>FAD</name>
        <dbReference type="ChEBI" id="CHEBI:57692"/>
    </ligand>
</feature>
<dbReference type="PIRSF" id="PIRSF000168">
    <property type="entry name" value="Acyl-CoA_oxidase"/>
    <property type="match status" value="1"/>
</dbReference>
<dbReference type="InterPro" id="IPR046373">
    <property type="entry name" value="Acyl-CoA_Oxase/DH_mid-dom_sf"/>
</dbReference>
<feature type="domain" description="Acyl-CoA oxidase C-alpha1" evidence="16">
    <location>
        <begin position="328"/>
        <end position="491"/>
    </location>
</feature>